<protein>
    <submittedName>
        <fullName evidence="2">Uncharacterized protein</fullName>
    </submittedName>
</protein>
<organism evidence="2 3">
    <name type="scientific">Canavalia gladiata</name>
    <name type="common">Sword bean</name>
    <name type="synonym">Dolichos gladiatus</name>
    <dbReference type="NCBI Taxonomy" id="3824"/>
    <lineage>
        <taxon>Eukaryota</taxon>
        <taxon>Viridiplantae</taxon>
        <taxon>Streptophyta</taxon>
        <taxon>Embryophyta</taxon>
        <taxon>Tracheophyta</taxon>
        <taxon>Spermatophyta</taxon>
        <taxon>Magnoliopsida</taxon>
        <taxon>eudicotyledons</taxon>
        <taxon>Gunneridae</taxon>
        <taxon>Pentapetalae</taxon>
        <taxon>rosids</taxon>
        <taxon>fabids</taxon>
        <taxon>Fabales</taxon>
        <taxon>Fabaceae</taxon>
        <taxon>Papilionoideae</taxon>
        <taxon>50 kb inversion clade</taxon>
        <taxon>NPAAA clade</taxon>
        <taxon>indigoferoid/millettioid clade</taxon>
        <taxon>Phaseoleae</taxon>
        <taxon>Canavalia</taxon>
    </lineage>
</organism>
<gene>
    <name evidence="2" type="ORF">VNO77_30488</name>
</gene>
<feature type="compositionally biased region" description="Basic and acidic residues" evidence="1">
    <location>
        <begin position="67"/>
        <end position="88"/>
    </location>
</feature>
<keyword evidence="3" id="KW-1185">Reference proteome</keyword>
<proteinExistence type="predicted"/>
<reference evidence="2 3" key="1">
    <citation type="submission" date="2024-01" db="EMBL/GenBank/DDBJ databases">
        <title>The genomes of 5 underutilized Papilionoideae crops provide insights into root nodulation and disease resistanc.</title>
        <authorList>
            <person name="Jiang F."/>
        </authorList>
    </citation>
    <scope>NUCLEOTIDE SEQUENCE [LARGE SCALE GENOMIC DNA]</scope>
    <source>
        <strain evidence="2">LVBAO_FW01</strain>
        <tissue evidence="2">Leaves</tissue>
    </source>
</reference>
<dbReference type="AlphaFoldDB" id="A0AAN9KRK2"/>
<evidence type="ECO:0000313" key="3">
    <source>
        <dbReference type="Proteomes" id="UP001367508"/>
    </source>
</evidence>
<name>A0AAN9KRK2_CANGL</name>
<evidence type="ECO:0000256" key="1">
    <source>
        <dbReference type="SAM" id="MobiDB-lite"/>
    </source>
</evidence>
<evidence type="ECO:0000313" key="2">
    <source>
        <dbReference type="EMBL" id="KAK7320739.1"/>
    </source>
</evidence>
<accession>A0AAN9KRK2</accession>
<comment type="caution">
    <text evidence="2">The sequence shown here is derived from an EMBL/GenBank/DDBJ whole genome shotgun (WGS) entry which is preliminary data.</text>
</comment>
<sequence length="98" mass="11602">MDQEDDAVEQWHEYRSDIIAPRLKENVLAQNFLIKWNLLLQKRKKNEVRNLIVSTDLAVLVDPWKSEDLHSGKDDLQRNAWPRMEENAVPRSSRIHLS</sequence>
<feature type="region of interest" description="Disordered" evidence="1">
    <location>
        <begin position="67"/>
        <end position="98"/>
    </location>
</feature>
<dbReference type="Proteomes" id="UP001367508">
    <property type="component" value="Unassembled WGS sequence"/>
</dbReference>
<dbReference type="EMBL" id="JAYMYQ010000007">
    <property type="protein sequence ID" value="KAK7320739.1"/>
    <property type="molecule type" value="Genomic_DNA"/>
</dbReference>